<dbReference type="AlphaFoldDB" id="A0AAE0HEP0"/>
<dbReference type="GO" id="GO:0016301">
    <property type="term" value="F:kinase activity"/>
    <property type="evidence" value="ECO:0007669"/>
    <property type="project" value="UniProtKB-KW"/>
</dbReference>
<organism evidence="2 3">
    <name type="scientific">Chaetomium fimeti</name>
    <dbReference type="NCBI Taxonomy" id="1854472"/>
    <lineage>
        <taxon>Eukaryota</taxon>
        <taxon>Fungi</taxon>
        <taxon>Dikarya</taxon>
        <taxon>Ascomycota</taxon>
        <taxon>Pezizomycotina</taxon>
        <taxon>Sordariomycetes</taxon>
        <taxon>Sordariomycetidae</taxon>
        <taxon>Sordariales</taxon>
        <taxon>Chaetomiaceae</taxon>
        <taxon>Chaetomium</taxon>
    </lineage>
</organism>
<dbReference type="GeneID" id="87844571"/>
<dbReference type="EMBL" id="JAUEPN010000005">
    <property type="protein sequence ID" value="KAK3295076.1"/>
    <property type="molecule type" value="Genomic_DNA"/>
</dbReference>
<dbReference type="Gene3D" id="3.90.1200.10">
    <property type="match status" value="1"/>
</dbReference>
<dbReference type="Proteomes" id="UP001278766">
    <property type="component" value="Unassembled WGS sequence"/>
</dbReference>
<dbReference type="InterPro" id="IPR011009">
    <property type="entry name" value="Kinase-like_dom_sf"/>
</dbReference>
<accession>A0AAE0HEP0</accession>
<protein>
    <submittedName>
        <fullName evidence="2">Kinase-like domain-containing protein</fullName>
    </submittedName>
</protein>
<evidence type="ECO:0000313" key="2">
    <source>
        <dbReference type="EMBL" id="KAK3295076.1"/>
    </source>
</evidence>
<evidence type="ECO:0000313" key="3">
    <source>
        <dbReference type="Proteomes" id="UP001278766"/>
    </source>
</evidence>
<keyword evidence="2" id="KW-0808">Transferase</keyword>
<sequence>MNQEILGALQAELSENPSLNLDHEMPRIQLEFKKNWPTKPAILQPLSDAAKLLIFGTVTDDGVSHNDSNLDRGVRRVLENATVITKLLGRGGILRCRDTVGLDVDIAIKIVPASTNSPKTEYSALQYLAQHASDFPAPKPHGLLQFVHSKLIMMSYIPSTTLHDVWPSLSRQNKLSIQRQLDQLFKRLRDLKQQPGGRLGGVGGEGVSDSHAWVDHADSETVMTTASEFRDFQFSIEAACGVEYAAFLKSLLPHPDPNVTAVFTHGDVFPKNIIVDRDPVRPAEYVVTGIIDWEEAGFYPPWFESSKVLYTFNEDKRTDMQDWWMYVPDCIAPASYPSEWAVGRLWDKANGINV</sequence>
<dbReference type="RefSeq" id="XP_062658590.1">
    <property type="nucleotide sequence ID" value="XM_062807623.1"/>
</dbReference>
<dbReference type="SUPFAM" id="SSF56112">
    <property type="entry name" value="Protein kinase-like (PK-like)"/>
    <property type="match status" value="1"/>
</dbReference>
<keyword evidence="2" id="KW-0418">Kinase</keyword>
<dbReference type="PANTHER" id="PTHR21310">
    <property type="entry name" value="AMINOGLYCOSIDE PHOSPHOTRANSFERASE-RELATED-RELATED"/>
    <property type="match status" value="1"/>
</dbReference>
<dbReference type="Pfam" id="PF01636">
    <property type="entry name" value="APH"/>
    <property type="match status" value="1"/>
</dbReference>
<dbReference type="InterPro" id="IPR051678">
    <property type="entry name" value="AGP_Transferase"/>
</dbReference>
<feature type="domain" description="Aminoglycoside phosphotransferase" evidence="1">
    <location>
        <begin position="119"/>
        <end position="314"/>
    </location>
</feature>
<dbReference type="InterPro" id="IPR002575">
    <property type="entry name" value="Aminoglycoside_PTrfase"/>
</dbReference>
<reference evidence="2" key="2">
    <citation type="submission" date="2023-06" db="EMBL/GenBank/DDBJ databases">
        <authorList>
            <consortium name="Lawrence Berkeley National Laboratory"/>
            <person name="Haridas S."/>
            <person name="Hensen N."/>
            <person name="Bonometti L."/>
            <person name="Westerberg I."/>
            <person name="Brannstrom I.O."/>
            <person name="Guillou S."/>
            <person name="Cros-Aarteil S."/>
            <person name="Calhoun S."/>
            <person name="Kuo A."/>
            <person name="Mondo S."/>
            <person name="Pangilinan J."/>
            <person name="Riley R."/>
            <person name="Labutti K."/>
            <person name="Andreopoulos B."/>
            <person name="Lipzen A."/>
            <person name="Chen C."/>
            <person name="Yanf M."/>
            <person name="Daum C."/>
            <person name="Ng V."/>
            <person name="Clum A."/>
            <person name="Steindorff A."/>
            <person name="Ohm R."/>
            <person name="Martin F."/>
            <person name="Silar P."/>
            <person name="Natvig D."/>
            <person name="Lalanne C."/>
            <person name="Gautier V."/>
            <person name="Ament-Velasquez S.L."/>
            <person name="Kruys A."/>
            <person name="Hutchinson M.I."/>
            <person name="Powell A.J."/>
            <person name="Barry K."/>
            <person name="Miller A.N."/>
            <person name="Grigoriev I.V."/>
            <person name="Debuchy R."/>
            <person name="Gladieux P."/>
            <person name="Thoren M.H."/>
            <person name="Johannesson H."/>
        </authorList>
    </citation>
    <scope>NUCLEOTIDE SEQUENCE</scope>
    <source>
        <strain evidence="2">CBS 168.71</strain>
    </source>
</reference>
<dbReference type="PANTHER" id="PTHR21310:SF15">
    <property type="entry name" value="AMINOGLYCOSIDE PHOSPHOTRANSFERASE DOMAIN-CONTAINING PROTEIN"/>
    <property type="match status" value="1"/>
</dbReference>
<proteinExistence type="predicted"/>
<reference evidence="2" key="1">
    <citation type="journal article" date="2023" name="Mol. Phylogenet. Evol.">
        <title>Genome-scale phylogeny and comparative genomics of the fungal order Sordariales.</title>
        <authorList>
            <person name="Hensen N."/>
            <person name="Bonometti L."/>
            <person name="Westerberg I."/>
            <person name="Brannstrom I.O."/>
            <person name="Guillou S."/>
            <person name="Cros-Aarteil S."/>
            <person name="Calhoun S."/>
            <person name="Haridas S."/>
            <person name="Kuo A."/>
            <person name="Mondo S."/>
            <person name="Pangilinan J."/>
            <person name="Riley R."/>
            <person name="LaButti K."/>
            <person name="Andreopoulos B."/>
            <person name="Lipzen A."/>
            <person name="Chen C."/>
            <person name="Yan M."/>
            <person name="Daum C."/>
            <person name="Ng V."/>
            <person name="Clum A."/>
            <person name="Steindorff A."/>
            <person name="Ohm R.A."/>
            <person name="Martin F."/>
            <person name="Silar P."/>
            <person name="Natvig D.O."/>
            <person name="Lalanne C."/>
            <person name="Gautier V."/>
            <person name="Ament-Velasquez S.L."/>
            <person name="Kruys A."/>
            <person name="Hutchinson M.I."/>
            <person name="Powell A.J."/>
            <person name="Barry K."/>
            <person name="Miller A.N."/>
            <person name="Grigoriev I.V."/>
            <person name="Debuchy R."/>
            <person name="Gladieux P."/>
            <person name="Hiltunen Thoren M."/>
            <person name="Johannesson H."/>
        </authorList>
    </citation>
    <scope>NUCLEOTIDE SEQUENCE</scope>
    <source>
        <strain evidence="2">CBS 168.71</strain>
    </source>
</reference>
<keyword evidence="3" id="KW-1185">Reference proteome</keyword>
<comment type="caution">
    <text evidence="2">The sequence shown here is derived from an EMBL/GenBank/DDBJ whole genome shotgun (WGS) entry which is preliminary data.</text>
</comment>
<name>A0AAE0HEP0_9PEZI</name>
<gene>
    <name evidence="2" type="ORF">B0H64DRAFT_464323</name>
</gene>
<evidence type="ECO:0000259" key="1">
    <source>
        <dbReference type="Pfam" id="PF01636"/>
    </source>
</evidence>